<gene>
    <name evidence="1" type="ORF">EZS27_016879</name>
</gene>
<protein>
    <submittedName>
        <fullName evidence="1">Uncharacterized protein</fullName>
    </submittedName>
</protein>
<sequence length="185" mass="21272">MLIKIYELFRERARKHLLFKSFIYTRTYNLGSGKDFYPTFVLEQDLSGGNGGQNGNFITHQVNFSVLILPKETDSIIKLQSLAYDAGVEIIESIKQDKECGFTIAPDWSYLTLVDYYDDNAVGCRFTCNLTSKNNVDICTLNEHFNPDKEFEKQIGINEFHLTPESKCETYLTKPLSFNLPVKKK</sequence>
<name>A0A5J4RLV1_9ZZZZ</name>
<comment type="caution">
    <text evidence="1">The sequence shown here is derived from an EMBL/GenBank/DDBJ whole genome shotgun (WGS) entry which is preliminary data.</text>
</comment>
<proteinExistence type="predicted"/>
<reference evidence="1" key="1">
    <citation type="submission" date="2019-03" db="EMBL/GenBank/DDBJ databases">
        <title>Single cell metagenomics reveals metabolic interactions within the superorganism composed of flagellate Streblomastix strix and complex community of Bacteroidetes bacteria on its surface.</title>
        <authorList>
            <person name="Treitli S.C."/>
            <person name="Kolisko M."/>
            <person name="Husnik F."/>
            <person name="Keeling P."/>
            <person name="Hampl V."/>
        </authorList>
    </citation>
    <scope>NUCLEOTIDE SEQUENCE</scope>
    <source>
        <strain evidence="1">STM</strain>
    </source>
</reference>
<accession>A0A5J4RLV1</accession>
<organism evidence="1">
    <name type="scientific">termite gut metagenome</name>
    <dbReference type="NCBI Taxonomy" id="433724"/>
    <lineage>
        <taxon>unclassified sequences</taxon>
        <taxon>metagenomes</taxon>
        <taxon>organismal metagenomes</taxon>
    </lineage>
</organism>
<dbReference type="EMBL" id="SNRY01000955">
    <property type="protein sequence ID" value="KAA6334837.1"/>
    <property type="molecule type" value="Genomic_DNA"/>
</dbReference>
<evidence type="ECO:0000313" key="1">
    <source>
        <dbReference type="EMBL" id="KAA6334837.1"/>
    </source>
</evidence>
<dbReference type="AlphaFoldDB" id="A0A5J4RLV1"/>